<evidence type="ECO:0000313" key="3">
    <source>
        <dbReference type="Proteomes" id="UP000717696"/>
    </source>
</evidence>
<protein>
    <recommendedName>
        <fullName evidence="1">Hikeshi-like N-terminal domain-containing protein</fullName>
    </recommendedName>
</protein>
<dbReference type="EMBL" id="JAGMUU010000053">
    <property type="protein sequence ID" value="KAH7111972.1"/>
    <property type="molecule type" value="Genomic_DNA"/>
</dbReference>
<evidence type="ECO:0000313" key="2">
    <source>
        <dbReference type="EMBL" id="KAH7111972.1"/>
    </source>
</evidence>
<proteinExistence type="predicted"/>
<organism evidence="2 3">
    <name type="scientific">Dactylonectria estremocensis</name>
    <dbReference type="NCBI Taxonomy" id="1079267"/>
    <lineage>
        <taxon>Eukaryota</taxon>
        <taxon>Fungi</taxon>
        <taxon>Dikarya</taxon>
        <taxon>Ascomycota</taxon>
        <taxon>Pezizomycotina</taxon>
        <taxon>Sordariomycetes</taxon>
        <taxon>Hypocreomycetidae</taxon>
        <taxon>Hypocreales</taxon>
        <taxon>Nectriaceae</taxon>
        <taxon>Dactylonectria</taxon>
    </lineage>
</organism>
<comment type="caution">
    <text evidence="2">The sequence shown here is derived from an EMBL/GenBank/DDBJ whole genome shotgun (WGS) entry which is preliminary data.</text>
</comment>
<sequence length="140" mass="15843">MMNVEEVKNPFFILGNGERCFTLVKKRWGFRDVYTTFLYTMPYKSRDEISHLAIFINPDCSFNEGRGATISVHTTDGGNMGEEYFLGTLLPDKPSCFVQIRPTAPGVDGLAIYITTRAEVTVKWYIELQKSKEESTGPTV</sequence>
<evidence type="ECO:0000259" key="1">
    <source>
        <dbReference type="Pfam" id="PF05603"/>
    </source>
</evidence>
<dbReference type="OrthoDB" id="5114596at2759"/>
<keyword evidence="3" id="KW-1185">Reference proteome</keyword>
<dbReference type="Proteomes" id="UP000717696">
    <property type="component" value="Unassembled WGS sequence"/>
</dbReference>
<dbReference type="AlphaFoldDB" id="A0A9P9D3X5"/>
<accession>A0A9P9D3X5</accession>
<feature type="domain" description="Hikeshi-like N-terminal" evidence="1">
    <location>
        <begin position="35"/>
        <end position="103"/>
    </location>
</feature>
<gene>
    <name evidence="2" type="ORF">B0J13DRAFT_534226</name>
</gene>
<dbReference type="Pfam" id="PF05603">
    <property type="entry name" value="Hikeshi-like_N"/>
    <property type="match status" value="1"/>
</dbReference>
<reference evidence="2" key="1">
    <citation type="journal article" date="2021" name="Nat. Commun.">
        <title>Genetic determinants of endophytism in the Arabidopsis root mycobiome.</title>
        <authorList>
            <person name="Mesny F."/>
            <person name="Miyauchi S."/>
            <person name="Thiergart T."/>
            <person name="Pickel B."/>
            <person name="Atanasova L."/>
            <person name="Karlsson M."/>
            <person name="Huettel B."/>
            <person name="Barry K.W."/>
            <person name="Haridas S."/>
            <person name="Chen C."/>
            <person name="Bauer D."/>
            <person name="Andreopoulos W."/>
            <person name="Pangilinan J."/>
            <person name="LaButti K."/>
            <person name="Riley R."/>
            <person name="Lipzen A."/>
            <person name="Clum A."/>
            <person name="Drula E."/>
            <person name="Henrissat B."/>
            <person name="Kohler A."/>
            <person name="Grigoriev I.V."/>
            <person name="Martin F.M."/>
            <person name="Hacquard S."/>
        </authorList>
    </citation>
    <scope>NUCLEOTIDE SEQUENCE</scope>
    <source>
        <strain evidence="2">MPI-CAGE-AT-0021</strain>
    </source>
</reference>
<dbReference type="InterPro" id="IPR008493">
    <property type="entry name" value="Hikeshi-like_N"/>
</dbReference>
<name>A0A9P9D3X5_9HYPO</name>